<dbReference type="EMBL" id="DF977474">
    <property type="protein sequence ID" value="GAP88439.1"/>
    <property type="molecule type" value="Genomic_DNA"/>
</dbReference>
<dbReference type="InterPro" id="IPR018852">
    <property type="entry name" value="DUF2456"/>
</dbReference>
<reference evidence="3" key="1">
    <citation type="submission" date="2016-03" db="EMBL/GenBank/DDBJ databases">
        <title>Draft genome sequence of Rosellinia necatrix.</title>
        <authorList>
            <person name="Kanematsu S."/>
        </authorList>
    </citation>
    <scope>NUCLEOTIDE SEQUENCE [LARGE SCALE GENOMIC DNA]</scope>
    <source>
        <strain evidence="3">W97</strain>
    </source>
</reference>
<keyword evidence="2" id="KW-0812">Transmembrane</keyword>
<keyword evidence="2" id="KW-1133">Transmembrane helix</keyword>
<sequence length="271" mass="30624">MPWATNPLFEPKQRAQNLATDVEAAPGDGGHHGETGTGSGSGSASPEPKDNDQLKFRPPSDHFTPHQIFYIFVLDGIVSAIFAGGINFAIAYALYHDKGTRQSPIRLFQFPNTLAGDTAVTIFIQFLTTWIIEAILVNYDLKKGGVQPIGFIPEPRWKYVRWFMFLDRHEQTDEVRSINHWLRFLFSQIIRSLVLAVIFFPFIFGVSVGILTIVGKHNNSDWDWYYSATWAPEIFKLVQGAVLGLLFTPPMVMFWLARCGWALQSREGTVE</sequence>
<feature type="region of interest" description="Disordered" evidence="1">
    <location>
        <begin position="1"/>
        <end position="57"/>
    </location>
</feature>
<feature type="compositionally biased region" description="Basic and acidic residues" evidence="1">
    <location>
        <begin position="47"/>
        <end position="57"/>
    </location>
</feature>
<proteinExistence type="predicted"/>
<dbReference type="OMA" id="WEGNDER"/>
<accession>A0A1W2TJN6</accession>
<evidence type="ECO:0000313" key="4">
    <source>
        <dbReference type="Proteomes" id="UP000054516"/>
    </source>
</evidence>
<protein>
    <submittedName>
        <fullName evidence="3">Putative glycoside hydrolase family 43 protein</fullName>
    </submittedName>
</protein>
<feature type="transmembrane region" description="Helical" evidence="2">
    <location>
        <begin position="68"/>
        <end position="95"/>
    </location>
</feature>
<name>A0A1W2TJN6_ROSNE</name>
<dbReference type="PANTHER" id="PTHR28297:SF1">
    <property type="entry name" value="FUNGAL PROTEIN"/>
    <property type="match status" value="1"/>
</dbReference>
<keyword evidence="3" id="KW-0378">Hydrolase</keyword>
<dbReference type="OrthoDB" id="15595at2759"/>
<keyword evidence="4" id="KW-1185">Reference proteome</keyword>
<organism evidence="3">
    <name type="scientific">Rosellinia necatrix</name>
    <name type="common">White root-rot fungus</name>
    <dbReference type="NCBI Taxonomy" id="77044"/>
    <lineage>
        <taxon>Eukaryota</taxon>
        <taxon>Fungi</taxon>
        <taxon>Dikarya</taxon>
        <taxon>Ascomycota</taxon>
        <taxon>Pezizomycotina</taxon>
        <taxon>Sordariomycetes</taxon>
        <taxon>Xylariomycetidae</taxon>
        <taxon>Xylariales</taxon>
        <taxon>Xylariaceae</taxon>
        <taxon>Rosellinia</taxon>
    </lineage>
</organism>
<dbReference type="Pfam" id="PF10445">
    <property type="entry name" value="DUF2456"/>
    <property type="match status" value="1"/>
</dbReference>
<keyword evidence="2" id="KW-0472">Membrane</keyword>
<evidence type="ECO:0000256" key="1">
    <source>
        <dbReference type="SAM" id="MobiDB-lite"/>
    </source>
</evidence>
<dbReference type="PANTHER" id="PTHR28297">
    <property type="entry name" value="FUNGAL PROTEIN"/>
    <property type="match status" value="1"/>
</dbReference>
<evidence type="ECO:0000256" key="2">
    <source>
        <dbReference type="SAM" id="Phobius"/>
    </source>
</evidence>
<dbReference type="Proteomes" id="UP000054516">
    <property type="component" value="Unassembled WGS sequence"/>
</dbReference>
<dbReference type="AlphaFoldDB" id="A0A1W2TJN6"/>
<evidence type="ECO:0000313" key="3">
    <source>
        <dbReference type="EMBL" id="GAP88439.1"/>
    </source>
</evidence>
<dbReference type="GO" id="GO:0016787">
    <property type="term" value="F:hydrolase activity"/>
    <property type="evidence" value="ECO:0007669"/>
    <property type="project" value="UniProtKB-KW"/>
</dbReference>
<gene>
    <name evidence="3" type="ORF">SAMD00023353_2901190</name>
</gene>
<feature type="transmembrane region" description="Helical" evidence="2">
    <location>
        <begin position="234"/>
        <end position="257"/>
    </location>
</feature>
<feature type="transmembrane region" description="Helical" evidence="2">
    <location>
        <begin position="193"/>
        <end position="214"/>
    </location>
</feature>